<dbReference type="Proteomes" id="UP000824976">
    <property type="component" value="Chromosome"/>
</dbReference>
<keyword evidence="1" id="KW-0472">Membrane</keyword>
<dbReference type="RefSeq" id="WP_220176837.1">
    <property type="nucleotide sequence ID" value="NZ_CP040817.1"/>
</dbReference>
<keyword evidence="1" id="KW-0812">Transmembrane</keyword>
<evidence type="ECO:0000256" key="1">
    <source>
        <dbReference type="SAM" id="Phobius"/>
    </source>
</evidence>
<feature type="transmembrane region" description="Helical" evidence="1">
    <location>
        <begin position="55"/>
        <end position="79"/>
    </location>
</feature>
<dbReference type="EMBL" id="CP040817">
    <property type="protein sequence ID" value="QYM92474.1"/>
    <property type="molecule type" value="Genomic_DNA"/>
</dbReference>
<gene>
    <name evidence="2" type="ORF">FGI21_11625</name>
</gene>
<keyword evidence="3" id="KW-1185">Reference proteome</keyword>
<reference evidence="2 3" key="1">
    <citation type="submission" date="2019-06" db="EMBL/GenBank/DDBJ databases">
        <title>Complete genome of Dickeya zeae PL65.</title>
        <authorList>
            <person name="Boluk G."/>
            <person name="Arif M."/>
        </authorList>
    </citation>
    <scope>NUCLEOTIDE SEQUENCE [LARGE SCALE GENOMIC DNA]</scope>
    <source>
        <strain evidence="2 3">PL65</strain>
    </source>
</reference>
<sequence>MTRFIRKALKTILFLALFLLSVRYVHTYPLPMTKDQVALLFTLSDAFGVRDPEDLYISAMLVLEIITTIIAYSLIIKLWRYYRTSRSAR</sequence>
<accession>A0ABX8VX16</accession>
<name>A0ABX8VX16_9GAMM</name>
<evidence type="ECO:0000313" key="2">
    <source>
        <dbReference type="EMBL" id="QYM92474.1"/>
    </source>
</evidence>
<organism evidence="2 3">
    <name type="scientific">Dickeya zeae</name>
    <dbReference type="NCBI Taxonomy" id="204042"/>
    <lineage>
        <taxon>Bacteria</taxon>
        <taxon>Pseudomonadati</taxon>
        <taxon>Pseudomonadota</taxon>
        <taxon>Gammaproteobacteria</taxon>
        <taxon>Enterobacterales</taxon>
        <taxon>Pectobacteriaceae</taxon>
        <taxon>Dickeya</taxon>
    </lineage>
</organism>
<keyword evidence="1" id="KW-1133">Transmembrane helix</keyword>
<protein>
    <submittedName>
        <fullName evidence="2">Uncharacterized protein</fullName>
    </submittedName>
</protein>
<proteinExistence type="predicted"/>
<evidence type="ECO:0000313" key="3">
    <source>
        <dbReference type="Proteomes" id="UP000824976"/>
    </source>
</evidence>